<name>A0AAW7ZH83_9FIRM</name>
<dbReference type="Proteomes" id="UP001172911">
    <property type="component" value="Unassembled WGS sequence"/>
</dbReference>
<evidence type="ECO:0000256" key="1">
    <source>
        <dbReference type="ARBA" id="ARBA00011073"/>
    </source>
</evidence>
<dbReference type="InterPro" id="IPR015500">
    <property type="entry name" value="Peptidase_S8_subtilisin-rel"/>
</dbReference>
<dbReference type="PRINTS" id="PR00723">
    <property type="entry name" value="SUBTILISIN"/>
</dbReference>
<dbReference type="PANTHER" id="PTHR43399:SF4">
    <property type="entry name" value="CELL WALL-ASSOCIATED PROTEASE"/>
    <property type="match status" value="1"/>
</dbReference>
<keyword evidence="4 6" id="KW-0378">Hydrolase</keyword>
<gene>
    <name evidence="8" type="ORF">P6N53_17650</name>
</gene>
<evidence type="ECO:0000256" key="5">
    <source>
        <dbReference type="ARBA" id="ARBA00022825"/>
    </source>
</evidence>
<dbReference type="PROSITE" id="PS51892">
    <property type="entry name" value="SUBTILASE"/>
    <property type="match status" value="1"/>
</dbReference>
<feature type="domain" description="SLH" evidence="7">
    <location>
        <begin position="888"/>
        <end position="951"/>
    </location>
</feature>
<evidence type="ECO:0000256" key="2">
    <source>
        <dbReference type="ARBA" id="ARBA00022670"/>
    </source>
</evidence>
<dbReference type="GO" id="GO:0004252">
    <property type="term" value="F:serine-type endopeptidase activity"/>
    <property type="evidence" value="ECO:0007669"/>
    <property type="project" value="UniProtKB-UniRule"/>
</dbReference>
<keyword evidence="2 6" id="KW-0645">Protease</keyword>
<feature type="domain" description="SLH" evidence="7">
    <location>
        <begin position="956"/>
        <end position="1018"/>
    </location>
</feature>
<evidence type="ECO:0000256" key="3">
    <source>
        <dbReference type="ARBA" id="ARBA00022737"/>
    </source>
</evidence>
<organism evidence="8 9">
    <name type="scientific">Desulforamulus aquiferis</name>
    <dbReference type="NCBI Taxonomy" id="1397668"/>
    <lineage>
        <taxon>Bacteria</taxon>
        <taxon>Bacillati</taxon>
        <taxon>Bacillota</taxon>
        <taxon>Clostridia</taxon>
        <taxon>Eubacteriales</taxon>
        <taxon>Peptococcaceae</taxon>
        <taxon>Desulforamulus</taxon>
    </lineage>
</organism>
<dbReference type="SUPFAM" id="SSF49785">
    <property type="entry name" value="Galactose-binding domain-like"/>
    <property type="match status" value="1"/>
</dbReference>
<dbReference type="InterPro" id="IPR051048">
    <property type="entry name" value="Peptidase_S8/S53_subtilisin"/>
</dbReference>
<dbReference type="Pfam" id="PF00082">
    <property type="entry name" value="Peptidase_S8"/>
    <property type="match status" value="1"/>
</dbReference>
<dbReference type="CDD" id="cd04842">
    <property type="entry name" value="Peptidases_S8_Kp43_protease"/>
    <property type="match status" value="1"/>
</dbReference>
<feature type="domain" description="SLH" evidence="7">
    <location>
        <begin position="828"/>
        <end position="887"/>
    </location>
</feature>
<dbReference type="InterPro" id="IPR000209">
    <property type="entry name" value="Peptidase_S8/S53_dom"/>
</dbReference>
<dbReference type="PANTHER" id="PTHR43399">
    <property type="entry name" value="SUBTILISIN-RELATED"/>
    <property type="match status" value="1"/>
</dbReference>
<feature type="active site" description="Charge relay system" evidence="6">
    <location>
        <position position="77"/>
    </location>
</feature>
<keyword evidence="3" id="KW-0677">Repeat</keyword>
<dbReference type="InterPro" id="IPR022398">
    <property type="entry name" value="Peptidase_S8_His-AS"/>
</dbReference>
<evidence type="ECO:0000313" key="8">
    <source>
        <dbReference type="EMBL" id="MDO7789038.1"/>
    </source>
</evidence>
<evidence type="ECO:0000313" key="9">
    <source>
        <dbReference type="Proteomes" id="UP001172911"/>
    </source>
</evidence>
<dbReference type="InterPro" id="IPR036852">
    <property type="entry name" value="Peptidase_S8/S53_dom_sf"/>
</dbReference>
<dbReference type="Pfam" id="PF00395">
    <property type="entry name" value="SLH"/>
    <property type="match status" value="3"/>
</dbReference>
<dbReference type="InterPro" id="IPR034058">
    <property type="entry name" value="TagA/B/C/D_pept_dom"/>
</dbReference>
<dbReference type="SUPFAM" id="SSF52743">
    <property type="entry name" value="Subtilisin-like"/>
    <property type="match status" value="1"/>
</dbReference>
<protein>
    <submittedName>
        <fullName evidence="8">S8 family serine peptidase</fullName>
    </submittedName>
</protein>
<dbReference type="RefSeq" id="WP_304545509.1">
    <property type="nucleotide sequence ID" value="NZ_JARPTC010000032.1"/>
</dbReference>
<dbReference type="EMBL" id="JARPTC010000032">
    <property type="protein sequence ID" value="MDO7789038.1"/>
    <property type="molecule type" value="Genomic_DNA"/>
</dbReference>
<evidence type="ECO:0000259" key="7">
    <source>
        <dbReference type="PROSITE" id="PS51272"/>
    </source>
</evidence>
<keyword evidence="9" id="KW-1185">Reference proteome</keyword>
<dbReference type="AlphaFoldDB" id="A0AAW7ZH83"/>
<dbReference type="PROSITE" id="PS51272">
    <property type="entry name" value="SLH"/>
    <property type="match status" value="3"/>
</dbReference>
<sequence>MYSRIYKYKTALKALILINVFLLLPWPTSLLYGEESNYRTENNLAAGIMGVPGLWSYQLGSSITGLTGKGQIIAVADSGLDGGSLELLHPDIKDRLVGVKDFSGDGWADPNGHGTHVAGSIVGTGSKSEGVVKGIAPEAGLYFQATYNDKEKTLRIPSVYELLADAYNTPGQPRIHVNSWGASFSDGVYDWDTHSLDKFVWDHQDMVVLKSAGNGYKTSKPFVSSPGAAKNAITVGSTEGTRGVDTSSDNPDQVAGFSSRGTLDGRIKPEVLAPGTWILSTRKTKPNLASDSYIGLYNQNYGYMSGTSMSTALTAGSLALLRQYFQAKGVTPNASLLKAALIFGTQKLPGVSASDQGFGRVNVENTLVALENGNLFYQDNPGLQTGETVTYTYTSNGQPFRVVMAYSDYPKTPGVGKDLVNDLDLKVIGPDSKGIYWGNGYIEGDRLNNVEEVIVYNPEPGQTYTIEVAGHDIVHGPQPFSIVFGDMTYSGTVAEINSEEIKFSDGKAFKLDEEVNFRVISGEEELISAALKDIPPGAEAYLSFGPDGEVTHIEAIYITMTSKIMSKEGARQLTIFDGTRWTMADQVKIFVGENKLNWAELPIESEVKLTVNPVSARVWRVDVKNLPDNSPYYSLPISDEEVKKAIADSRSSGKVVLSAPEDEELEKSVTLAFKAAMATEIYSNGRPLELRLPGLIIEIPAGEFSRFGANLQGAQLQMRVSWQAGGEKSLPSSDSLMYLRPVGRLVDVRPTIVWPDGTQLPVSNTNNPIKVTITSPIGSTAGLNTQKMGVYRLSELTQMWEFISNDYNPDTGKSTITVDRLGKFAVLEASRTFSDINNHWARSDIEIMAARHVVRGMTSQTFAPNDMVTRGQFTVMLVRTLGFSEDTAAAKFTDLPADYWCAGDVGAAVKMGLAAGYSDGTFRPDEPITREQMATMLVRALTLMADKTFRDTGYTLGKFNDRDDISDWAKDSVAIIAGEGIMNGREEGIFAPKEQTTRAEAATVMVRLISSIANSGKR</sequence>
<reference evidence="8" key="1">
    <citation type="journal article" date="2023" name="J. Hazard. Mater.">
        <title>Anaerobic biodegradation of pyrene and benzo[a]pyrene by a new sulfate-reducing Desulforamulus aquiferis strain DSA.</title>
        <authorList>
            <person name="Zhang Z."/>
            <person name="Sun J."/>
            <person name="Gong X."/>
            <person name="Wang C."/>
            <person name="Wang H."/>
        </authorList>
    </citation>
    <scope>NUCLEOTIDE SEQUENCE</scope>
    <source>
        <strain evidence="8">DSA</strain>
    </source>
</reference>
<comment type="caution">
    <text evidence="8">The sequence shown here is derived from an EMBL/GenBank/DDBJ whole genome shotgun (WGS) entry which is preliminary data.</text>
</comment>
<dbReference type="Gene3D" id="3.40.50.200">
    <property type="entry name" value="Peptidase S8/S53 domain"/>
    <property type="match status" value="1"/>
</dbReference>
<feature type="active site" description="Charge relay system" evidence="6">
    <location>
        <position position="113"/>
    </location>
</feature>
<feature type="active site" description="Charge relay system" evidence="6">
    <location>
        <position position="308"/>
    </location>
</feature>
<evidence type="ECO:0000256" key="4">
    <source>
        <dbReference type="ARBA" id="ARBA00022801"/>
    </source>
</evidence>
<reference evidence="8" key="2">
    <citation type="submission" date="2023-03" db="EMBL/GenBank/DDBJ databases">
        <authorList>
            <person name="Zhang Z."/>
        </authorList>
    </citation>
    <scope>NUCLEOTIDE SEQUENCE</scope>
    <source>
        <strain evidence="8">DSA</strain>
    </source>
</reference>
<keyword evidence="5 6" id="KW-0720">Serine protease</keyword>
<proteinExistence type="inferred from homology"/>
<dbReference type="InterPro" id="IPR008979">
    <property type="entry name" value="Galactose-bd-like_sf"/>
</dbReference>
<dbReference type="GO" id="GO:0006508">
    <property type="term" value="P:proteolysis"/>
    <property type="evidence" value="ECO:0007669"/>
    <property type="project" value="UniProtKB-KW"/>
</dbReference>
<dbReference type="PROSITE" id="PS00137">
    <property type="entry name" value="SUBTILASE_HIS"/>
    <property type="match status" value="1"/>
</dbReference>
<comment type="similarity">
    <text evidence="1 6">Belongs to the peptidase S8 family.</text>
</comment>
<dbReference type="Gene3D" id="2.60.120.380">
    <property type="match status" value="1"/>
</dbReference>
<accession>A0AAW7ZH83</accession>
<evidence type="ECO:0000256" key="6">
    <source>
        <dbReference type="PROSITE-ProRule" id="PRU01240"/>
    </source>
</evidence>
<dbReference type="InterPro" id="IPR001119">
    <property type="entry name" value="SLH_dom"/>
</dbReference>